<evidence type="ECO:0000313" key="1">
    <source>
        <dbReference type="EMBL" id="PUA33350.1"/>
    </source>
</evidence>
<organism evidence="1 2">
    <name type="scientific">Zestosphaera tikiterensis</name>
    <dbReference type="NCBI Taxonomy" id="1973259"/>
    <lineage>
        <taxon>Archaea</taxon>
        <taxon>Thermoproteota</taxon>
        <taxon>Thermoprotei</taxon>
        <taxon>Desulfurococcales</taxon>
        <taxon>Desulfurococcaceae</taxon>
        <taxon>Zestosphaera</taxon>
    </lineage>
</organism>
<proteinExistence type="predicted"/>
<comment type="caution">
    <text evidence="1">The sequence shown here is derived from an EMBL/GenBank/DDBJ whole genome shotgun (WGS) entry which is preliminary data.</text>
</comment>
<gene>
    <name evidence="1" type="ORF">B7O98_02680</name>
</gene>
<dbReference type="EMBL" id="NBVN01000002">
    <property type="protein sequence ID" value="PUA33350.1"/>
    <property type="molecule type" value="Genomic_DNA"/>
</dbReference>
<evidence type="ECO:0000313" key="2">
    <source>
        <dbReference type="Proteomes" id="UP000244093"/>
    </source>
</evidence>
<reference evidence="1" key="1">
    <citation type="submission" date="2017-04" db="EMBL/GenBank/DDBJ databases">
        <authorList>
            <person name="Afonso C.L."/>
            <person name="Miller P.J."/>
            <person name="Scott M.A."/>
            <person name="Spackman E."/>
            <person name="Goraichik I."/>
            <person name="Dimitrov K.M."/>
            <person name="Suarez D.L."/>
            <person name="Swayne D.E."/>
        </authorList>
    </citation>
    <scope>NUCLEOTIDE SEQUENCE</scope>
    <source>
        <strain evidence="1">NZ3</strain>
    </source>
</reference>
<name>A0A2R7Y747_9CREN</name>
<protein>
    <submittedName>
        <fullName evidence="1">Uncharacterized protein</fullName>
    </submittedName>
</protein>
<reference evidence="1" key="2">
    <citation type="journal article" date="2018" name="Syst. Appl. Microbiol.">
        <title>A new symbiotic nanoarchaeote (Candidatus Nanoclepta minutus) and its host (Zestosphaera tikiterensis gen. nov., sp. nov.) from a New Zealand hot spring.</title>
        <authorList>
            <person name="St John E."/>
            <person name="Liu Y."/>
            <person name="Podar M."/>
            <person name="Stott M.B."/>
            <person name="Meneghin J."/>
            <person name="Chen Z."/>
            <person name="Lagutin K."/>
            <person name="Mitchell K."/>
            <person name="Reysenbach A.L."/>
        </authorList>
    </citation>
    <scope>NUCLEOTIDE SEQUENCE [LARGE SCALE GENOMIC DNA]</scope>
    <source>
        <strain evidence="1">NZ3</strain>
    </source>
</reference>
<sequence length="312" mass="35391">MIGVTTSLSLVKREKVNVGVILNLCRELVSQTKLVGPEVVGSLGECALELYLKELCEGCDALVDNRTTLRRYFAVFDLELKRWLYGPETTPTRERLLYLSDFLYKALRKGETWIHLRPIFEVSMFMPEGRGWKGLNLDHHVLPLSIESALSRLLKENLERYRDLILEGIKKLVAGLFDDILKNCSYIIGLSNASMILSHGVADVLCLRVSKSHYRGELQVYVKLTNASQITIGSVKVPVDVVIGDVVRIVAIEVKTSTIEPDVDLGFAIEFKRRLEKLKEDLKVPVDGYLVHVYHDIKQEVAFISIYKMLLQ</sequence>
<accession>A0A2R7Y747</accession>
<dbReference type="Proteomes" id="UP000244093">
    <property type="component" value="Unassembled WGS sequence"/>
</dbReference>
<dbReference type="AlphaFoldDB" id="A0A2R7Y747"/>